<evidence type="ECO:0000256" key="2">
    <source>
        <dbReference type="ARBA" id="ARBA00022617"/>
    </source>
</evidence>
<evidence type="ECO:0000256" key="5">
    <source>
        <dbReference type="ARBA" id="ARBA00023004"/>
    </source>
</evidence>
<dbReference type="RefSeq" id="XP_038065995.1">
    <property type="nucleotide sequence ID" value="XM_038210067.1"/>
</dbReference>
<dbReference type="PANTHER" id="PTHR46458:SF1">
    <property type="entry name" value="GEO09476P1"/>
    <property type="match status" value="1"/>
</dbReference>
<dbReference type="GO" id="GO:0020037">
    <property type="term" value="F:heme binding"/>
    <property type="evidence" value="ECO:0007669"/>
    <property type="project" value="InterPro"/>
</dbReference>
<dbReference type="EnsemblMetazoa" id="XM_038192375.1">
    <property type="protein sequence ID" value="XP_038048303.1"/>
    <property type="gene ID" value="LOC119722326"/>
</dbReference>
<accession>A0A913Z945</accession>
<dbReference type="PRINTS" id="PR00188">
    <property type="entry name" value="PLANTGLOBIN"/>
</dbReference>
<keyword evidence="9" id="KW-1185">Reference proteome</keyword>
<feature type="domain" description="Globin" evidence="7">
    <location>
        <begin position="42"/>
        <end position="190"/>
    </location>
</feature>
<dbReference type="InterPro" id="IPR012292">
    <property type="entry name" value="Globin/Proto"/>
</dbReference>
<evidence type="ECO:0000256" key="1">
    <source>
        <dbReference type="ARBA" id="ARBA00022448"/>
    </source>
</evidence>
<dbReference type="PANTHER" id="PTHR46458">
    <property type="entry name" value="BLR2807 PROTEIN"/>
    <property type="match status" value="1"/>
</dbReference>
<dbReference type="RefSeq" id="XP_038048303.1">
    <property type="nucleotide sequence ID" value="XM_038192375.1"/>
</dbReference>
<dbReference type="InterPro" id="IPR050532">
    <property type="entry name" value="Globin-like_OT"/>
</dbReference>
<evidence type="ECO:0000256" key="6">
    <source>
        <dbReference type="RuleBase" id="RU000356"/>
    </source>
</evidence>
<dbReference type="Gene3D" id="1.10.490.10">
    <property type="entry name" value="Globins"/>
    <property type="match status" value="1"/>
</dbReference>
<dbReference type="GO" id="GO:0005344">
    <property type="term" value="F:oxygen carrier activity"/>
    <property type="evidence" value="ECO:0007669"/>
    <property type="project" value="UniProtKB-KW"/>
</dbReference>
<dbReference type="Proteomes" id="UP000887568">
    <property type="component" value="Unplaced"/>
</dbReference>
<dbReference type="InterPro" id="IPR000971">
    <property type="entry name" value="Globin"/>
</dbReference>
<evidence type="ECO:0000256" key="4">
    <source>
        <dbReference type="ARBA" id="ARBA00022723"/>
    </source>
</evidence>
<dbReference type="AlphaFoldDB" id="A0A913Z945"/>
<evidence type="ECO:0000313" key="8">
    <source>
        <dbReference type="EnsemblMetazoa" id="XP_038048303.1"/>
    </source>
</evidence>
<keyword evidence="5" id="KW-0408">Iron</keyword>
<reference evidence="8" key="1">
    <citation type="submission" date="2022-11" db="UniProtKB">
        <authorList>
            <consortium name="EnsemblMetazoa"/>
        </authorList>
    </citation>
    <scope>IDENTIFICATION</scope>
</reference>
<dbReference type="InterPro" id="IPR044399">
    <property type="entry name" value="Mb-like_M"/>
</dbReference>
<dbReference type="GeneID" id="119722326"/>
<dbReference type="GO" id="GO:0046872">
    <property type="term" value="F:metal ion binding"/>
    <property type="evidence" value="ECO:0007669"/>
    <property type="project" value="UniProtKB-KW"/>
</dbReference>
<dbReference type="CDD" id="cd01040">
    <property type="entry name" value="Mb-like"/>
    <property type="match status" value="1"/>
</dbReference>
<evidence type="ECO:0000259" key="7">
    <source>
        <dbReference type="PROSITE" id="PS01033"/>
    </source>
</evidence>
<dbReference type="SUPFAM" id="SSF46458">
    <property type="entry name" value="Globin-like"/>
    <property type="match status" value="1"/>
</dbReference>
<proteinExistence type="inferred from homology"/>
<keyword evidence="1 6" id="KW-0813">Transport</keyword>
<keyword evidence="4" id="KW-0479">Metal-binding</keyword>
<dbReference type="GO" id="GO:0019825">
    <property type="term" value="F:oxygen binding"/>
    <property type="evidence" value="ECO:0007669"/>
    <property type="project" value="InterPro"/>
</dbReference>
<evidence type="ECO:0000313" key="9">
    <source>
        <dbReference type="Proteomes" id="UP000887568"/>
    </source>
</evidence>
<dbReference type="PROSITE" id="PS01033">
    <property type="entry name" value="GLOBIN"/>
    <property type="match status" value="1"/>
</dbReference>
<dbReference type="OrthoDB" id="436496at2759"/>
<dbReference type="GeneID" id="119736059"/>
<dbReference type="Pfam" id="PF00042">
    <property type="entry name" value="Globin"/>
    <property type="match status" value="1"/>
</dbReference>
<name>A0A913Z945_PATMI</name>
<protein>
    <recommendedName>
        <fullName evidence="7">Globin domain-containing protein</fullName>
    </recommendedName>
</protein>
<dbReference type="InterPro" id="IPR009050">
    <property type="entry name" value="Globin-like_sf"/>
</dbReference>
<keyword evidence="2 6" id="KW-0349">Heme</keyword>
<organism evidence="8 9">
    <name type="scientific">Patiria miniata</name>
    <name type="common">Bat star</name>
    <name type="synonym">Asterina miniata</name>
    <dbReference type="NCBI Taxonomy" id="46514"/>
    <lineage>
        <taxon>Eukaryota</taxon>
        <taxon>Metazoa</taxon>
        <taxon>Echinodermata</taxon>
        <taxon>Eleutherozoa</taxon>
        <taxon>Asterozoa</taxon>
        <taxon>Asteroidea</taxon>
        <taxon>Valvatacea</taxon>
        <taxon>Valvatida</taxon>
        <taxon>Asterinidae</taxon>
        <taxon>Patiria</taxon>
    </lineage>
</organism>
<sequence>MEIQRGVERNSNGDILIIDGASLADKSRQHLCDNDVPDEATGLTKEQKDQIKKSWDVVCTIKTKFGVELFAKFFERHPAAQQHFAQLKDMTDLEVLKKSSKMRAHGYRVVSAFCSLVENLDTPDIFIELLTNTGYSHSLRTVPHHFFEDLGPVFLDVMTEQLGDKFTPKAKEAWGLAYTFMCKVILGAMDECEGQGAK</sequence>
<evidence type="ECO:0000256" key="3">
    <source>
        <dbReference type="ARBA" id="ARBA00022621"/>
    </source>
</evidence>
<keyword evidence="3 6" id="KW-0561">Oxygen transport</keyword>
<dbReference type="EnsemblMetazoa" id="XM_038210067.1">
    <property type="protein sequence ID" value="XP_038065995.1"/>
    <property type="gene ID" value="LOC119736059"/>
</dbReference>
<comment type="similarity">
    <text evidence="6">Belongs to the globin family.</text>
</comment>